<reference evidence="12 13" key="1">
    <citation type="submission" date="2024-05" db="EMBL/GenBank/DDBJ databases">
        <title>Genome Sequence and Characterization of the New Strain Purple Sulfur Bacterium of Genus Thioalkalicoccus.</title>
        <authorList>
            <person name="Bryantseva I.A."/>
            <person name="Kyndt J.A."/>
            <person name="Imhoff J.F."/>
        </authorList>
    </citation>
    <scope>NUCLEOTIDE SEQUENCE [LARGE SCALE GENOMIC DNA]</scope>
    <source>
        <strain evidence="12 13">Um2</strain>
    </source>
</reference>
<dbReference type="InterPro" id="IPR013344">
    <property type="entry name" value="RNR_NrdJ/NrdZ"/>
</dbReference>
<dbReference type="GO" id="GO:0004748">
    <property type="term" value="F:ribonucleoside-diphosphate reductase activity, thioredoxin disulfide as acceptor"/>
    <property type="evidence" value="ECO:0007669"/>
    <property type="project" value="UniProtKB-EC"/>
</dbReference>
<dbReference type="Proteomes" id="UP001564408">
    <property type="component" value="Unassembled WGS sequence"/>
</dbReference>
<sequence length="959" mass="105066">MSTTDRVDQLLQPISERILLEKYARGDERAPHAIRERVARALARVESDPATWTPVFLAAQERGLIMAGRINAAAGTERRSTWINCFVQPVGDSVSGHDADGVPGIYVALQQATETMRLGGGVGYDFSRLRPRGALVGGTGAEASGPVSYMRVFDRSCATVVSAGARRGAQMAILRCDHPDILDFIQAKDQAGELTHFNLSVAVTDSLIEAVIDDQDFALVHRQPPTPALARSLDAFQRADGLWVYRTLPARRLWDAIMASTYDHGEPGVFFVDRVNADNNLAYCETIAATNPCAEEPLPPYGCCCLASINLAALVEAPFTAHAAFDWDGLGRLVEVGVRMLDDVLEATPWPIPEQAAEARSKRRIGLGLLGLGDALIMLGLRYDSPAARELAAAIARRMRDTAYRASIALARERGPFPLFDAEPYLASGFASRLPDEIRDAIRRDGIRNSHLLSVAPTGTISLAFADNASNGIEPAYSWFYQRRVRERDGGWTTHQVEDHAFRCYRALHDLTDQPADETVTRLPTAFVSALEISAQDHALMVAAIQPYVDAAISKTVNIPTDYPFADFKDLYLDAWRAGVKSLATFRPNPITGSLLSAAKPSPEIPADAVEDLVQSDPDRRVRLERLPEITLNSVRWPSRPRLTAGNPAWTFMVRHPGGSRFAVFVGHLENETPYPFEVWVTGEPPRGLAALAKTLSHDMYSSDRAWLKLKLLALMRTSGDDAFALPMPPDGELVPVPSIVSGFARLVHYRCEALGTFDALDGSPVKDALFSPKEPKTGPDGTLSWTVDIENPATGDDAVLFLKELVLPDGQRRPYSVWLSGEYPRVLDGLCKSLSYDMRVIDTAWIGRKLRKLLNFEEPQGDFLAPAPGDRRQRRYPSTVAYIATLMIHRYRTLGLLDDDGYPVASIGVIEKPQQVPVLTSAPGLVFGSRCPECGALAVVRIDGCQRCRACGWIGDCG</sequence>
<evidence type="ECO:0000259" key="11">
    <source>
        <dbReference type="Pfam" id="PF02867"/>
    </source>
</evidence>
<evidence type="ECO:0000256" key="6">
    <source>
        <dbReference type="ARBA" id="ARBA00023002"/>
    </source>
</evidence>
<evidence type="ECO:0000256" key="5">
    <source>
        <dbReference type="ARBA" id="ARBA00022741"/>
    </source>
</evidence>
<comment type="caution">
    <text evidence="12">The sequence shown here is derived from an EMBL/GenBank/DDBJ whole genome shotgun (WGS) entry which is preliminary data.</text>
</comment>
<dbReference type="Pfam" id="PF02867">
    <property type="entry name" value="Ribonuc_red_lgC"/>
    <property type="match status" value="1"/>
</dbReference>
<keyword evidence="13" id="KW-1185">Reference proteome</keyword>
<evidence type="ECO:0000313" key="12">
    <source>
        <dbReference type="EMBL" id="MEY6433441.1"/>
    </source>
</evidence>
<evidence type="ECO:0000256" key="4">
    <source>
        <dbReference type="ARBA" id="ARBA00022634"/>
    </source>
</evidence>
<dbReference type="PANTHER" id="PTHR43371:SF1">
    <property type="entry name" value="RIBONUCLEOSIDE-DIPHOSPHATE REDUCTASE"/>
    <property type="match status" value="1"/>
</dbReference>
<dbReference type="NCBIfam" id="TIGR02504">
    <property type="entry name" value="NrdJ_Z"/>
    <property type="match status" value="1"/>
</dbReference>
<keyword evidence="3 10" id="KW-0846">Cobalamin</keyword>
<evidence type="ECO:0000256" key="8">
    <source>
        <dbReference type="ARBA" id="ARBA00023285"/>
    </source>
</evidence>
<comment type="similarity">
    <text evidence="2 10">Belongs to the ribonucleoside diphosphate reductase class-2 family.</text>
</comment>
<dbReference type="RefSeq" id="WP_369667822.1">
    <property type="nucleotide sequence ID" value="NZ_JBDKXB010000021.1"/>
</dbReference>
<accession>A0ABV4BFY4</accession>
<protein>
    <recommendedName>
        <fullName evidence="10">Vitamin B12-dependent ribonucleotide reductase</fullName>
        <ecNumber evidence="10">1.17.4.1</ecNumber>
    </recommendedName>
</protein>
<dbReference type="EMBL" id="JBDKXB010000021">
    <property type="protein sequence ID" value="MEY6433441.1"/>
    <property type="molecule type" value="Genomic_DNA"/>
</dbReference>
<feature type="domain" description="Ribonucleotide reductase large subunit C-terminal" evidence="11">
    <location>
        <begin position="84"/>
        <end position="585"/>
    </location>
</feature>
<comment type="function">
    <text evidence="10">Catalyzes the reduction of ribonucleotides to deoxyribonucleotides. May function to provide a pool of deoxyribonucleotide precursors for DNA repair during oxygen limitation and/or for immediate growth after restoration of oxygen.</text>
</comment>
<dbReference type="Gene3D" id="3.20.70.20">
    <property type="match status" value="1"/>
</dbReference>
<organism evidence="12 13">
    <name type="scientific">Thioalkalicoccus limnaeus</name>
    <dbReference type="NCBI Taxonomy" id="120681"/>
    <lineage>
        <taxon>Bacteria</taxon>
        <taxon>Pseudomonadati</taxon>
        <taxon>Pseudomonadota</taxon>
        <taxon>Gammaproteobacteria</taxon>
        <taxon>Chromatiales</taxon>
        <taxon>Chromatiaceae</taxon>
        <taxon>Thioalkalicoccus</taxon>
    </lineage>
</organism>
<dbReference type="SUPFAM" id="SSF51998">
    <property type="entry name" value="PFL-like glycyl radical enzymes"/>
    <property type="match status" value="1"/>
</dbReference>
<keyword evidence="6 10" id="KW-0560">Oxidoreductase</keyword>
<evidence type="ECO:0000256" key="10">
    <source>
        <dbReference type="RuleBase" id="RU364064"/>
    </source>
</evidence>
<proteinExistence type="inferred from homology"/>
<evidence type="ECO:0000256" key="1">
    <source>
        <dbReference type="ARBA" id="ARBA00001922"/>
    </source>
</evidence>
<keyword evidence="7" id="KW-1015">Disulfide bond</keyword>
<comment type="cofactor">
    <cofactor evidence="1 10">
        <name>adenosylcob(III)alamin</name>
        <dbReference type="ChEBI" id="CHEBI:18408"/>
    </cofactor>
</comment>
<dbReference type="EC" id="1.17.4.1" evidence="10"/>
<dbReference type="InterPro" id="IPR000788">
    <property type="entry name" value="RNR_lg_C"/>
</dbReference>
<dbReference type="PRINTS" id="PR01183">
    <property type="entry name" value="RIBORDTASEM1"/>
</dbReference>
<comment type="catalytic activity">
    <reaction evidence="9 10">
        <text>a 2'-deoxyribonucleoside 5'-diphosphate + [thioredoxin]-disulfide + H2O = a ribonucleoside 5'-diphosphate + [thioredoxin]-dithiol</text>
        <dbReference type="Rhea" id="RHEA:23252"/>
        <dbReference type="Rhea" id="RHEA-COMP:10698"/>
        <dbReference type="Rhea" id="RHEA-COMP:10700"/>
        <dbReference type="ChEBI" id="CHEBI:15377"/>
        <dbReference type="ChEBI" id="CHEBI:29950"/>
        <dbReference type="ChEBI" id="CHEBI:50058"/>
        <dbReference type="ChEBI" id="CHEBI:57930"/>
        <dbReference type="ChEBI" id="CHEBI:73316"/>
        <dbReference type="EC" id="1.17.4.1"/>
    </reaction>
</comment>
<evidence type="ECO:0000256" key="9">
    <source>
        <dbReference type="ARBA" id="ARBA00047754"/>
    </source>
</evidence>
<dbReference type="InterPro" id="IPR050862">
    <property type="entry name" value="RdRp_reductase_class-2"/>
</dbReference>
<dbReference type="CDD" id="cd02888">
    <property type="entry name" value="RNR_II_dimer"/>
    <property type="match status" value="1"/>
</dbReference>
<keyword evidence="4 10" id="KW-0237">DNA synthesis</keyword>
<keyword evidence="5 10" id="KW-0547">Nucleotide-binding</keyword>
<evidence type="ECO:0000256" key="7">
    <source>
        <dbReference type="ARBA" id="ARBA00023157"/>
    </source>
</evidence>
<evidence type="ECO:0000313" key="13">
    <source>
        <dbReference type="Proteomes" id="UP001564408"/>
    </source>
</evidence>
<dbReference type="PANTHER" id="PTHR43371">
    <property type="entry name" value="VITAMIN B12-DEPENDENT RIBONUCLEOTIDE REDUCTASE"/>
    <property type="match status" value="1"/>
</dbReference>
<evidence type="ECO:0000256" key="3">
    <source>
        <dbReference type="ARBA" id="ARBA00022628"/>
    </source>
</evidence>
<keyword evidence="8 10" id="KW-0170">Cobalt</keyword>
<name>A0ABV4BFY4_9GAMM</name>
<gene>
    <name evidence="12" type="ORF">ABC977_13615</name>
</gene>
<evidence type="ECO:0000256" key="2">
    <source>
        <dbReference type="ARBA" id="ARBA00007405"/>
    </source>
</evidence>